<dbReference type="SMART" id="SM01086">
    <property type="entry name" value="ClpB_D2-small"/>
    <property type="match status" value="1"/>
</dbReference>
<dbReference type="FunFam" id="3.40.50.300:FF:000025">
    <property type="entry name" value="ATP-dependent Clp protease subunit"/>
    <property type="match status" value="1"/>
</dbReference>
<keyword evidence="2" id="KW-0677">Repeat</keyword>
<keyword evidence="4" id="KW-0067">ATP-binding</keyword>
<feature type="domain" description="AAA+ ATPase" evidence="8">
    <location>
        <begin position="553"/>
        <end position="727"/>
    </location>
</feature>
<dbReference type="Gene3D" id="1.10.8.60">
    <property type="match status" value="1"/>
</dbReference>
<dbReference type="InterPro" id="IPR003593">
    <property type="entry name" value="AAA+_ATPase"/>
</dbReference>
<dbReference type="PANTHER" id="PTHR11638">
    <property type="entry name" value="ATP-DEPENDENT CLP PROTEASE"/>
    <property type="match status" value="1"/>
</dbReference>
<dbReference type="EMBL" id="JABELV010000079">
    <property type="protein sequence ID" value="KAG7531937.1"/>
    <property type="molecule type" value="Genomic_DNA"/>
</dbReference>
<dbReference type="GO" id="GO:0016887">
    <property type="term" value="F:ATP hydrolysis activity"/>
    <property type="evidence" value="ECO:0007669"/>
    <property type="project" value="InterPro"/>
</dbReference>
<feature type="coiled-coil region" evidence="6">
    <location>
        <begin position="366"/>
        <end position="393"/>
    </location>
</feature>
<dbReference type="GO" id="GO:0034605">
    <property type="term" value="P:cellular response to heat"/>
    <property type="evidence" value="ECO:0007669"/>
    <property type="project" value="TreeGrafter"/>
</dbReference>
<dbReference type="Pfam" id="PF00004">
    <property type="entry name" value="AAA"/>
    <property type="match status" value="1"/>
</dbReference>
<gene>
    <name evidence="10" type="ORF">FFLO_04005</name>
</gene>
<dbReference type="Pfam" id="PF10431">
    <property type="entry name" value="ClpB_D2-small"/>
    <property type="match status" value="1"/>
</dbReference>
<comment type="caution">
    <text evidence="10">The sequence shown here is derived from an EMBL/GenBank/DDBJ whole genome shotgun (WGS) entry which is preliminary data.</text>
</comment>
<evidence type="ECO:0000256" key="6">
    <source>
        <dbReference type="SAM" id="Coils"/>
    </source>
</evidence>
<evidence type="ECO:0000256" key="3">
    <source>
        <dbReference type="ARBA" id="ARBA00022741"/>
    </source>
</evidence>
<dbReference type="InterPro" id="IPR019489">
    <property type="entry name" value="Clp_ATPase_C"/>
</dbReference>
<dbReference type="InterPro" id="IPR050130">
    <property type="entry name" value="ClpA_ClpB"/>
</dbReference>
<dbReference type="SUPFAM" id="SSF52540">
    <property type="entry name" value="P-loop containing nucleoside triphosphate hydrolases"/>
    <property type="match status" value="2"/>
</dbReference>
<name>A0A8K0NQB1_9TREE</name>
<feature type="compositionally biased region" description="Low complexity" evidence="7">
    <location>
        <begin position="10"/>
        <end position="23"/>
    </location>
</feature>
<reference evidence="10" key="1">
    <citation type="submission" date="2020-04" db="EMBL/GenBank/DDBJ databases">
        <title>Analysis of mating type loci in Filobasidium floriforme.</title>
        <authorList>
            <person name="Nowrousian M."/>
        </authorList>
    </citation>
    <scope>NUCLEOTIDE SEQUENCE</scope>
    <source>
        <strain evidence="10">CBS 6242</strain>
    </source>
</reference>
<feature type="region of interest" description="Disordered" evidence="7">
    <location>
        <begin position="1"/>
        <end position="23"/>
    </location>
</feature>
<dbReference type="AlphaFoldDB" id="A0A8K0NQB1"/>
<dbReference type="Pfam" id="PF07724">
    <property type="entry name" value="AAA_2"/>
    <property type="match status" value="1"/>
</dbReference>
<dbReference type="Pfam" id="PF17871">
    <property type="entry name" value="AAA_lid_9"/>
    <property type="match status" value="1"/>
</dbReference>
<evidence type="ECO:0000313" key="10">
    <source>
        <dbReference type="EMBL" id="KAG7531937.1"/>
    </source>
</evidence>
<comment type="similarity">
    <text evidence="1">Belongs to the ClpA/ClpB family.</text>
</comment>
<protein>
    <submittedName>
        <fullName evidence="10">Uncharacterized protein</fullName>
    </submittedName>
</protein>
<dbReference type="PROSITE" id="PS00870">
    <property type="entry name" value="CLPAB_1"/>
    <property type="match status" value="1"/>
</dbReference>
<feature type="region of interest" description="Disordered" evidence="7">
    <location>
        <begin position="41"/>
        <end position="99"/>
    </location>
</feature>
<keyword evidence="3" id="KW-0547">Nucleotide-binding</keyword>
<dbReference type="Gene3D" id="3.40.50.300">
    <property type="entry name" value="P-loop containing nucleotide triphosphate hydrolases"/>
    <property type="match status" value="3"/>
</dbReference>
<accession>A0A8K0NQB1</accession>
<dbReference type="InterPro" id="IPR018368">
    <property type="entry name" value="ClpA/B_CS1"/>
</dbReference>
<dbReference type="InterPro" id="IPR001270">
    <property type="entry name" value="ClpA/B"/>
</dbReference>
<dbReference type="FunFam" id="3.40.50.300:FF:000120">
    <property type="entry name" value="ATP-dependent chaperone ClpB"/>
    <property type="match status" value="1"/>
</dbReference>
<keyword evidence="6" id="KW-0175">Coiled coil</keyword>
<dbReference type="Proteomes" id="UP000812966">
    <property type="component" value="Unassembled WGS sequence"/>
</dbReference>
<evidence type="ECO:0000256" key="5">
    <source>
        <dbReference type="ARBA" id="ARBA00023186"/>
    </source>
</evidence>
<dbReference type="InterPro" id="IPR003959">
    <property type="entry name" value="ATPase_AAA_core"/>
</dbReference>
<dbReference type="PANTHER" id="PTHR11638:SF176">
    <property type="entry name" value="HEAT SHOCK PROTEIN 78, MITOCHONDRIAL"/>
    <property type="match status" value="1"/>
</dbReference>
<feature type="domain" description="AAA+ ATPase" evidence="8">
    <location>
        <begin position="145"/>
        <end position="296"/>
    </location>
</feature>
<dbReference type="GO" id="GO:0043335">
    <property type="term" value="P:protein unfolding"/>
    <property type="evidence" value="ECO:0007669"/>
    <property type="project" value="TreeGrafter"/>
</dbReference>
<dbReference type="InterPro" id="IPR027417">
    <property type="entry name" value="P-loop_NTPase"/>
</dbReference>
<evidence type="ECO:0000259" key="9">
    <source>
        <dbReference type="SMART" id="SM01086"/>
    </source>
</evidence>
<evidence type="ECO:0000313" key="11">
    <source>
        <dbReference type="Proteomes" id="UP000812966"/>
    </source>
</evidence>
<dbReference type="CDD" id="cd00009">
    <property type="entry name" value="AAA"/>
    <property type="match status" value="1"/>
</dbReference>
<evidence type="ECO:0000259" key="8">
    <source>
        <dbReference type="SMART" id="SM00382"/>
    </source>
</evidence>
<evidence type="ECO:0000256" key="7">
    <source>
        <dbReference type="SAM" id="MobiDB-lite"/>
    </source>
</evidence>
<evidence type="ECO:0000256" key="4">
    <source>
        <dbReference type="ARBA" id="ARBA00022840"/>
    </source>
</evidence>
<feature type="compositionally biased region" description="Gly residues" evidence="7">
    <location>
        <begin position="57"/>
        <end position="79"/>
    </location>
</feature>
<keyword evidence="5" id="KW-0143">Chaperone</keyword>
<dbReference type="PRINTS" id="PR00300">
    <property type="entry name" value="CLPPROTEASEA"/>
</dbReference>
<dbReference type="CDD" id="cd19499">
    <property type="entry name" value="RecA-like_ClpB_Hsp104-like"/>
    <property type="match status" value="1"/>
</dbReference>
<dbReference type="GO" id="GO:0005524">
    <property type="term" value="F:ATP binding"/>
    <property type="evidence" value="ECO:0007669"/>
    <property type="project" value="UniProtKB-KW"/>
</dbReference>
<dbReference type="InterPro" id="IPR041546">
    <property type="entry name" value="ClpA/ClpB_AAA_lid"/>
</dbReference>
<dbReference type="GO" id="GO:0005759">
    <property type="term" value="C:mitochondrial matrix"/>
    <property type="evidence" value="ECO:0007669"/>
    <property type="project" value="TreeGrafter"/>
</dbReference>
<keyword evidence="11" id="KW-1185">Reference proteome</keyword>
<dbReference type="GO" id="GO:0042026">
    <property type="term" value="P:protein refolding"/>
    <property type="evidence" value="ECO:0007669"/>
    <property type="project" value="TreeGrafter"/>
</dbReference>
<sequence>MLRTPSRIGSRLASSKAASRLPSFSPCSVNIARTTLSSRSYHVSDRRLDSNKWNPRGGSGGGSRPPGGNGGGNGGGMQFPGGMRFPSGGLKMGQGGQEAKGETLKQYSVDLTELARTNALDPVIGRDDGAFNKIRRTIQILSRKTKSNPVLLGSPGVGKTAILEGLAQRIVNKEVPESLQNKRLLTIDLASLLAGSGIRGQFEERFKSLLADIQEAQQDAREEGSGGVICFIDELHTLLNLGKAEGSMDAGNMIKPALARGLQLVGATTLDEYRKYIEKDQALARRFQPVMVDAPSVEATIAILRGIKQRYESHFGVQISDAALVQAAVYSDRYITDRFLPDKAIDLLDEAASALKLSQESKPLNLETLERDITTLQIERESLKNESDTYSADRLKQVEDLISEKKEEQQRLVSIWEQEKARVKDIKDVKRQLDEATNQLEIAQREGNYELASRLHYSEIPALKSKLPAETAGEEVENADMMIRDRLTASDIARVIARSTGIPVENLRQGETEKLLHIEDALKKRIVSQDDAISAVAKAIRLSRAGLQAPNRPLASFLMLGPSGVGKSSLTKAMAEFLFGDERKGLIQINMSELSSKHDVSRLIGATVSLGYEEGGQLTNAVKRRPYAVVVLDEIEKAHPDVQNLLLQILEEGELTDGQGAKVSFKNTIICLTSNLGAPEFLKQGATKNGAVTSQTKSAVMEYVTAWFRPEVLGRLDDTIIFNSLPRSAVNDIVKLRLSEVQSRLDDRHITLNVREGAIELLGNQGYSEQYGARAVARAIRDEVVAKVTLALLEGRIR</sequence>
<organism evidence="10 11">
    <name type="scientific">Filobasidium floriforme</name>
    <dbReference type="NCBI Taxonomy" id="5210"/>
    <lineage>
        <taxon>Eukaryota</taxon>
        <taxon>Fungi</taxon>
        <taxon>Dikarya</taxon>
        <taxon>Basidiomycota</taxon>
        <taxon>Agaricomycotina</taxon>
        <taxon>Tremellomycetes</taxon>
        <taxon>Filobasidiales</taxon>
        <taxon>Filobasidiaceae</taxon>
        <taxon>Filobasidium</taxon>
    </lineage>
</organism>
<evidence type="ECO:0000256" key="1">
    <source>
        <dbReference type="ARBA" id="ARBA00008675"/>
    </source>
</evidence>
<dbReference type="SMART" id="SM00382">
    <property type="entry name" value="AAA"/>
    <property type="match status" value="2"/>
</dbReference>
<feature type="domain" description="Clp ATPase C-terminal" evidence="9">
    <location>
        <begin position="725"/>
        <end position="798"/>
    </location>
</feature>
<proteinExistence type="inferred from homology"/>
<evidence type="ECO:0000256" key="2">
    <source>
        <dbReference type="ARBA" id="ARBA00022737"/>
    </source>
</evidence>